<feature type="transmembrane region" description="Helical" evidence="2">
    <location>
        <begin position="146"/>
        <end position="169"/>
    </location>
</feature>
<feature type="transmembrane region" description="Helical" evidence="2">
    <location>
        <begin position="420"/>
        <end position="443"/>
    </location>
</feature>
<dbReference type="Proteomes" id="UP000193944">
    <property type="component" value="Unassembled WGS sequence"/>
</dbReference>
<reference evidence="3 4" key="1">
    <citation type="submission" date="2016-08" db="EMBL/GenBank/DDBJ databases">
        <title>A Parts List for Fungal Cellulosomes Revealed by Comparative Genomics.</title>
        <authorList>
            <consortium name="DOE Joint Genome Institute"/>
            <person name="Haitjema C.H."/>
            <person name="Gilmore S.P."/>
            <person name="Henske J.K."/>
            <person name="Solomon K.V."/>
            <person name="De Groot R."/>
            <person name="Kuo A."/>
            <person name="Mondo S.J."/>
            <person name="Salamov A.A."/>
            <person name="Labutti K."/>
            <person name="Zhao Z."/>
            <person name="Chiniquy J."/>
            <person name="Barry K."/>
            <person name="Brewer H.M."/>
            <person name="Purvine S.O."/>
            <person name="Wright A.T."/>
            <person name="Boxma B."/>
            <person name="Van Alen T."/>
            <person name="Hackstein J.H."/>
            <person name="Baker S.E."/>
            <person name="Grigoriev I.V."/>
            <person name="O'Malley M.A."/>
        </authorList>
    </citation>
    <scope>NUCLEOTIDE SEQUENCE [LARGE SCALE GENOMIC DNA]</scope>
    <source>
        <strain evidence="3 4">S4</strain>
    </source>
</reference>
<feature type="transmembrane region" description="Helical" evidence="2">
    <location>
        <begin position="216"/>
        <end position="236"/>
    </location>
</feature>
<dbReference type="Gene3D" id="1.20.1250.20">
    <property type="entry name" value="MFS general substrate transporter like domains"/>
    <property type="match status" value="2"/>
</dbReference>
<evidence type="ECO:0000256" key="2">
    <source>
        <dbReference type="SAM" id="Phobius"/>
    </source>
</evidence>
<feature type="transmembrane region" description="Helical" evidence="2">
    <location>
        <begin position="189"/>
        <end position="210"/>
    </location>
</feature>
<dbReference type="SUPFAM" id="SSF103473">
    <property type="entry name" value="MFS general substrate transporter"/>
    <property type="match status" value="1"/>
</dbReference>
<organism evidence="3 4">
    <name type="scientific">Anaeromyces robustus</name>
    <dbReference type="NCBI Taxonomy" id="1754192"/>
    <lineage>
        <taxon>Eukaryota</taxon>
        <taxon>Fungi</taxon>
        <taxon>Fungi incertae sedis</taxon>
        <taxon>Chytridiomycota</taxon>
        <taxon>Chytridiomycota incertae sedis</taxon>
        <taxon>Neocallimastigomycetes</taxon>
        <taxon>Neocallimastigales</taxon>
        <taxon>Neocallimastigaceae</taxon>
        <taxon>Anaeromyces</taxon>
    </lineage>
</organism>
<reference evidence="3 4" key="2">
    <citation type="submission" date="2016-08" db="EMBL/GenBank/DDBJ databases">
        <title>Pervasive Adenine N6-methylation of Active Genes in Fungi.</title>
        <authorList>
            <consortium name="DOE Joint Genome Institute"/>
            <person name="Mondo S.J."/>
            <person name="Dannebaum R.O."/>
            <person name="Kuo R.C."/>
            <person name="Labutti K."/>
            <person name="Haridas S."/>
            <person name="Kuo A."/>
            <person name="Salamov A."/>
            <person name="Ahrendt S.R."/>
            <person name="Lipzen A."/>
            <person name="Sullivan W."/>
            <person name="Andreopoulos W.B."/>
            <person name="Clum A."/>
            <person name="Lindquist E."/>
            <person name="Daum C."/>
            <person name="Ramamoorthy G.K."/>
            <person name="Gryganskyi A."/>
            <person name="Culley D."/>
            <person name="Magnuson J.K."/>
            <person name="James T.Y."/>
            <person name="O'Malley M.A."/>
            <person name="Stajich J.E."/>
            <person name="Spatafora J.W."/>
            <person name="Visel A."/>
            <person name="Grigoriev I.V."/>
        </authorList>
    </citation>
    <scope>NUCLEOTIDE SEQUENCE [LARGE SCALE GENOMIC DNA]</scope>
    <source>
        <strain evidence="3 4">S4</strain>
    </source>
</reference>
<comment type="caution">
    <text evidence="3">The sequence shown here is derived from an EMBL/GenBank/DDBJ whole genome shotgun (WGS) entry which is preliminary data.</text>
</comment>
<dbReference type="STRING" id="1754192.A0A1Y1VYR8"/>
<feature type="transmembrane region" description="Helical" evidence="2">
    <location>
        <begin position="321"/>
        <end position="346"/>
    </location>
</feature>
<dbReference type="GO" id="GO:0008643">
    <property type="term" value="P:carbohydrate transport"/>
    <property type="evidence" value="ECO:0007669"/>
    <property type="project" value="InterPro"/>
</dbReference>
<proteinExistence type="inferred from homology"/>
<dbReference type="GO" id="GO:0005886">
    <property type="term" value="C:plasma membrane"/>
    <property type="evidence" value="ECO:0007669"/>
    <property type="project" value="TreeGrafter"/>
</dbReference>
<keyword evidence="2" id="KW-0812">Transmembrane</keyword>
<dbReference type="InterPro" id="IPR039672">
    <property type="entry name" value="MFS_2"/>
</dbReference>
<dbReference type="Pfam" id="PF13347">
    <property type="entry name" value="MFS_2"/>
    <property type="match status" value="2"/>
</dbReference>
<feature type="transmembrane region" description="Helical" evidence="2">
    <location>
        <begin position="56"/>
        <end position="76"/>
    </location>
</feature>
<protein>
    <recommendedName>
        <fullName evidence="5">Sugar/Na+ simporter</fullName>
    </recommendedName>
</protein>
<name>A0A1Y1VYR8_9FUNG</name>
<evidence type="ECO:0000313" key="3">
    <source>
        <dbReference type="EMBL" id="ORX66408.1"/>
    </source>
</evidence>
<dbReference type="PANTHER" id="PTHR11328:SF24">
    <property type="entry name" value="MAJOR FACILITATOR SUPERFAMILY (MFS) PROFILE DOMAIN-CONTAINING PROTEIN"/>
    <property type="match status" value="1"/>
</dbReference>
<gene>
    <name evidence="3" type="ORF">BCR32DRAFT_330283</name>
</gene>
<dbReference type="PANTHER" id="PTHR11328">
    <property type="entry name" value="MAJOR FACILITATOR SUPERFAMILY DOMAIN-CONTAINING PROTEIN"/>
    <property type="match status" value="1"/>
</dbReference>
<evidence type="ECO:0000313" key="4">
    <source>
        <dbReference type="Proteomes" id="UP000193944"/>
    </source>
</evidence>
<accession>A0A1Y1VYR8</accession>
<keyword evidence="2" id="KW-0472">Membrane</keyword>
<evidence type="ECO:0000256" key="1">
    <source>
        <dbReference type="ARBA" id="ARBA00008335"/>
    </source>
</evidence>
<keyword evidence="4" id="KW-1185">Reference proteome</keyword>
<dbReference type="EMBL" id="MCFG01000444">
    <property type="protein sequence ID" value="ORX66408.1"/>
    <property type="molecule type" value="Genomic_DNA"/>
</dbReference>
<feature type="transmembrane region" description="Helical" evidence="2">
    <location>
        <begin position="121"/>
        <end position="140"/>
    </location>
</feature>
<feature type="transmembrane region" description="Helical" evidence="2">
    <location>
        <begin position="463"/>
        <end position="482"/>
    </location>
</feature>
<dbReference type="InterPro" id="IPR036259">
    <property type="entry name" value="MFS_trans_sf"/>
</dbReference>
<sequence length="499" mass="56572">MTETVDITNIKTNIETNIGNNVEKNNEKKGEDYKGFYKLNWIQRIGYGSGDLAQNFVFQVIGSYILFFYTDVYILGGNSSRSSAIAGTMMLIESIIDMIWNPIVGTFIDKHNPRWGKYRSYLILGGIPLIILTILCFWDFFKPSIIYAYITYFALQMCYVLVNVPYGALNASLTRDTNEITILTTTRTFMANIGSLCSGGGIPLVVALFAGKNLPIQYALFQALGCLPSFIFIPLIPIIKRKLGKKKIFYIFITIAIIGYILIYIFSRLGVEKYIVVMYIAQFIKSSGFTVTTAYMWALVPEVISYGEYTTGRRISGIVNALTSVFFKAGTAIGTAIPGWVLALTHYKSSSTNETDNRPLPNDPKAWFFTILVFSIIGLCLLIFCFTQTKERVVMDNKETENVKISDLWKEFLRNRPLRTISYFFILAFTAIFVYNASTAFLMNNLYLQTFSAQEGVRWCVSVIPTILLLLCMIVISTYELTDEKIEEINKKIEEKQLV</sequence>
<feature type="transmembrane region" description="Helical" evidence="2">
    <location>
        <begin position="366"/>
        <end position="386"/>
    </location>
</feature>
<evidence type="ECO:0008006" key="5">
    <source>
        <dbReference type="Google" id="ProtNLM"/>
    </source>
</evidence>
<dbReference type="AlphaFoldDB" id="A0A1Y1VYR8"/>
<comment type="similarity">
    <text evidence="1">Belongs to the major facilitator superfamily.</text>
</comment>
<feature type="transmembrane region" description="Helical" evidence="2">
    <location>
        <begin position="82"/>
        <end position="100"/>
    </location>
</feature>
<feature type="transmembrane region" description="Helical" evidence="2">
    <location>
        <begin position="248"/>
        <end position="267"/>
    </location>
</feature>
<dbReference type="OrthoDB" id="197206at2759"/>
<dbReference type="GO" id="GO:0015293">
    <property type="term" value="F:symporter activity"/>
    <property type="evidence" value="ECO:0007669"/>
    <property type="project" value="InterPro"/>
</dbReference>
<keyword evidence="2" id="KW-1133">Transmembrane helix</keyword>
<feature type="transmembrane region" description="Helical" evidence="2">
    <location>
        <begin position="279"/>
        <end position="300"/>
    </location>
</feature>